<dbReference type="SUPFAM" id="SSF81338">
    <property type="entry name" value="Aquaporin-like"/>
    <property type="match status" value="1"/>
</dbReference>
<feature type="transmembrane region" description="Helical" evidence="7">
    <location>
        <begin position="249"/>
        <end position="272"/>
    </location>
</feature>
<reference evidence="8" key="1">
    <citation type="submission" date="2015-12" db="EMBL/GenBank/DDBJ databases">
        <title>Aquaporin NIP6-1-like gene in Daemonorops margaritae.</title>
        <authorList>
            <person name="Gao Z."/>
            <person name="Sun H."/>
            <person name="Li L."/>
            <person name="Zhao H."/>
        </authorList>
    </citation>
    <scope>NUCLEOTIDE SEQUENCE</scope>
</reference>
<protein>
    <submittedName>
        <fullName evidence="8">Aquaporin NIP6-1-like protein</fullName>
    </submittedName>
</protein>
<feature type="transmembrane region" description="Helical" evidence="7">
    <location>
        <begin position="92"/>
        <end position="114"/>
    </location>
</feature>
<feature type="transmembrane region" description="Helical" evidence="7">
    <location>
        <begin position="178"/>
        <end position="200"/>
    </location>
</feature>
<dbReference type="AlphaFoldDB" id="A0A2H4FMT3"/>
<dbReference type="EMBL" id="KU363039">
    <property type="protein sequence ID" value="AOS51479.1"/>
    <property type="molecule type" value="mRNA"/>
</dbReference>
<evidence type="ECO:0000256" key="3">
    <source>
        <dbReference type="ARBA" id="ARBA00022692"/>
    </source>
</evidence>
<evidence type="ECO:0000313" key="8">
    <source>
        <dbReference type="EMBL" id="AOS51479.1"/>
    </source>
</evidence>
<organism evidence="8">
    <name type="scientific">Calamus jenkinsianus</name>
    <dbReference type="NCBI Taxonomy" id="1510057"/>
    <lineage>
        <taxon>Eukaryota</taxon>
        <taxon>Viridiplantae</taxon>
        <taxon>Streptophyta</taxon>
        <taxon>Embryophyta</taxon>
        <taxon>Tracheophyta</taxon>
        <taxon>Spermatophyta</taxon>
        <taxon>Magnoliopsida</taxon>
        <taxon>Liliopsida</taxon>
        <taxon>Arecaceae</taxon>
        <taxon>Calamoideae</taxon>
        <taxon>Calameae</taxon>
        <taxon>Calaminae</taxon>
        <taxon>Calamus</taxon>
    </lineage>
</organism>
<keyword evidence="2 6" id="KW-0813">Transport</keyword>
<dbReference type="PRINTS" id="PR00783">
    <property type="entry name" value="MINTRINSICP"/>
</dbReference>
<dbReference type="Gene3D" id="1.20.1080.10">
    <property type="entry name" value="Glycerol uptake facilitator protein"/>
    <property type="match status" value="1"/>
</dbReference>
<evidence type="ECO:0000256" key="2">
    <source>
        <dbReference type="ARBA" id="ARBA00022448"/>
    </source>
</evidence>
<feature type="transmembrane region" description="Helical" evidence="7">
    <location>
        <begin position="66"/>
        <end position="86"/>
    </location>
</feature>
<evidence type="ECO:0000256" key="5">
    <source>
        <dbReference type="ARBA" id="ARBA00023136"/>
    </source>
</evidence>
<gene>
    <name evidence="8" type="primary">NIP1</name>
</gene>
<dbReference type="PANTHER" id="PTHR45724:SF19">
    <property type="entry name" value="AQUAPORIN NIP6-1"/>
    <property type="match status" value="1"/>
</dbReference>
<evidence type="ECO:0000256" key="7">
    <source>
        <dbReference type="SAM" id="Phobius"/>
    </source>
</evidence>
<name>A0A2H4FMT3_9LILI</name>
<dbReference type="PANTHER" id="PTHR45724">
    <property type="entry name" value="AQUAPORIN NIP2-1"/>
    <property type="match status" value="1"/>
</dbReference>
<feature type="transmembrane region" description="Helical" evidence="7">
    <location>
        <begin position="141"/>
        <end position="166"/>
    </location>
</feature>
<dbReference type="PROSITE" id="PS00221">
    <property type="entry name" value="MIP"/>
    <property type="match status" value="1"/>
</dbReference>
<dbReference type="InterPro" id="IPR000425">
    <property type="entry name" value="MIP"/>
</dbReference>
<dbReference type="GO" id="GO:0016020">
    <property type="term" value="C:membrane"/>
    <property type="evidence" value="ECO:0007669"/>
    <property type="project" value="UniProtKB-SubCell"/>
</dbReference>
<comment type="subcellular location">
    <subcellularLocation>
        <location evidence="1">Membrane</location>
        <topology evidence="1">Multi-pass membrane protein</topology>
    </subcellularLocation>
</comment>
<dbReference type="InterPro" id="IPR023271">
    <property type="entry name" value="Aquaporin-like"/>
</dbReference>
<dbReference type="InterPro" id="IPR034294">
    <property type="entry name" value="Aquaporin_transptr"/>
</dbReference>
<feature type="transmembrane region" description="Helical" evidence="7">
    <location>
        <begin position="209"/>
        <end position="229"/>
    </location>
</feature>
<accession>A0A2H4FMT3</accession>
<dbReference type="Pfam" id="PF00230">
    <property type="entry name" value="MIP"/>
    <property type="match status" value="1"/>
</dbReference>
<evidence type="ECO:0000256" key="6">
    <source>
        <dbReference type="RuleBase" id="RU000477"/>
    </source>
</evidence>
<keyword evidence="3 6" id="KW-0812">Transmembrane</keyword>
<proteinExistence type="evidence at transcript level"/>
<comment type="similarity">
    <text evidence="6">Belongs to the MIP/aquaporin (TC 1.A.8) family.</text>
</comment>
<dbReference type="InterPro" id="IPR022357">
    <property type="entry name" value="MIP_CS"/>
</dbReference>
<keyword evidence="4 7" id="KW-1133">Transmembrane helix</keyword>
<evidence type="ECO:0000256" key="4">
    <source>
        <dbReference type="ARBA" id="ARBA00022989"/>
    </source>
</evidence>
<sequence>MVGMGDDGVSSPAAPMAPLFGGHKAGRAAAGWRSLLGRTNCFDVKPWTVEDPDPEQPATRSLARKVGAEFVGTFMLVFVSAAAAIIEHQSDGAVTLFGVAASSGLAAGIVILSIGHISGAHLNPSVTIAFATFKHFSWEQVLVYIAAQMSASLCAAFTLKAIFYPILGAGVTVPSGSVVAAFVMEFIIGFNLMFVTTAVATDVRAVGELAGIAVGATVTMNGLIAGKISGASMNPARTLGPAVAANNFAAIWLYFTAPILGALAGAGAYTAVKLPEDDGTPTVRSFRR</sequence>
<keyword evidence="5 7" id="KW-0472">Membrane</keyword>
<evidence type="ECO:0000256" key="1">
    <source>
        <dbReference type="ARBA" id="ARBA00004141"/>
    </source>
</evidence>
<dbReference type="GO" id="GO:0015267">
    <property type="term" value="F:channel activity"/>
    <property type="evidence" value="ECO:0007669"/>
    <property type="project" value="InterPro"/>
</dbReference>